<dbReference type="EMBL" id="AP022829">
    <property type="protein sequence ID" value="BCA87986.1"/>
    <property type="molecule type" value="Genomic_DNA"/>
</dbReference>
<dbReference type="KEGG" id="ahat:ADCFC_06050"/>
<name>A0A6F8SKK9_9ACTN</name>
<gene>
    <name evidence="1" type="ORF">ADCFC_04850</name>
</gene>
<organism evidence="1 2">
    <name type="scientific">Adlercreutzia hattorii</name>
    <dbReference type="NCBI Taxonomy" id="2707299"/>
    <lineage>
        <taxon>Bacteria</taxon>
        <taxon>Bacillati</taxon>
        <taxon>Actinomycetota</taxon>
        <taxon>Coriobacteriia</taxon>
        <taxon>Eggerthellales</taxon>
        <taxon>Eggerthellaceae</taxon>
        <taxon>Adlercreutzia</taxon>
    </lineage>
</organism>
<dbReference type="RefSeq" id="WP_173111988.1">
    <property type="nucleotide sequence ID" value="NZ_AP022829.1"/>
</dbReference>
<accession>A0A6F8SKK9</accession>
<keyword evidence="2" id="KW-1185">Reference proteome</keyword>
<dbReference type="Proteomes" id="UP000501727">
    <property type="component" value="Chromosome"/>
</dbReference>
<evidence type="ECO:0000313" key="2">
    <source>
        <dbReference type="Proteomes" id="UP000501727"/>
    </source>
</evidence>
<reference evidence="2" key="2">
    <citation type="submission" date="2020-03" db="EMBL/GenBank/DDBJ databases">
        <title>Complete Genome Sequence of Adlercreutzia sp. strain 8CFCBH1 Producing Equol, Isolated from Healthy Japanese Feces.</title>
        <authorList>
            <person name="Ogata Y."/>
            <person name="Sakamoto M."/>
            <person name="Ohkuma M."/>
            <person name="Hattori M."/>
            <person name="Suda W."/>
        </authorList>
    </citation>
    <scope>NUCLEOTIDE SEQUENCE [LARGE SCALE GENOMIC DNA]</scope>
    <source>
        <strain evidence="2">8CFCBH1</strain>
    </source>
</reference>
<sequence>MAESDKEIIPRASNEIDPYDSNYPAALLAKSVGSSLEKADRAAEAIIAAVSKDASLVAQTAEAFTKGVRYVVDTPDAMIDSLEKGRIKFTQENNGKMYAQIRESNGHYGEKVPIRREEFSQGIDPIQMANAMQLRALQTQVKEMQDCITLIDLNVRDVVRGQQNDRLALYQSGLELFLEARNVSDDALKRQLTSQAIRALSDASSQLSLQLQSDVEWLRSESYKDAKGKNRELILKRMAQINQGFEGIHRSYILRAAIYGETGEYAAMVSALEGYSRFIDSAIVANAGFLAECDPVDNGTERGVWRRRAKLSLNMGDLAKQLRSQETVLYLTQASEEDCDEKED</sequence>
<protein>
    <submittedName>
        <fullName evidence="1">Uncharacterized protein</fullName>
    </submittedName>
</protein>
<reference evidence="2" key="1">
    <citation type="journal article" date="2020" name="Microbiol. Resour. Announc.">
        <title>Complete Genome Sequence of Adlercreutzia sp. Strain 8CFCBH1, a Potent Producer of Equol, Isolated from Healthy Japanese Feces.</title>
        <authorList>
            <person name="Ogata Y."/>
            <person name="Sakamoto M."/>
            <person name="Ohkuma M."/>
            <person name="Hattori M."/>
            <person name="Suda W."/>
        </authorList>
    </citation>
    <scope>NUCLEOTIDE SEQUENCE [LARGE SCALE GENOMIC DNA]</scope>
    <source>
        <strain evidence="2">8CFCBH1</strain>
    </source>
</reference>
<proteinExistence type="predicted"/>
<evidence type="ECO:0000313" key="1">
    <source>
        <dbReference type="EMBL" id="BCA87986.1"/>
    </source>
</evidence>
<dbReference type="AlphaFoldDB" id="A0A6F8SKK9"/>